<dbReference type="PANTHER" id="PTHR46233:SF3">
    <property type="entry name" value="HYDROXYACYLGLUTATHIONE HYDROLASE GLOC"/>
    <property type="match status" value="1"/>
</dbReference>
<dbReference type="PANTHER" id="PTHR46233">
    <property type="entry name" value="HYDROXYACYLGLUTATHIONE HYDROLASE GLOC"/>
    <property type="match status" value="1"/>
</dbReference>
<keyword evidence="4" id="KW-0862">Zinc</keyword>
<evidence type="ECO:0000256" key="2">
    <source>
        <dbReference type="ARBA" id="ARBA00022723"/>
    </source>
</evidence>
<dbReference type="InterPro" id="IPR051453">
    <property type="entry name" value="MBL_Glyoxalase_II"/>
</dbReference>
<sequence length="215" mass="23022">MEILGFAAGPYQTNTWLLVEGNRCVVVDPGMHAAQRVNEILQERGLTLESVVLTHGHIDHTRDSGTLANPSGVPVYIHPGDRMMLDDPSVGVSAASVQLFTADQMTRPAKVRDLEHGVQLNLAGTDFTVRHAPGHSPGSSLLIGAGICLSGDVLFRGAIGRTDLPASDPAAMDRTLREEVLGLDDRLQVLPGHGPVTTMRAERRSNPFLLALNRG</sequence>
<dbReference type="SUPFAM" id="SSF56281">
    <property type="entry name" value="Metallo-hydrolase/oxidoreductase"/>
    <property type="match status" value="1"/>
</dbReference>
<feature type="domain" description="Metallo-beta-lactamase" evidence="5">
    <location>
        <begin position="12"/>
        <end position="193"/>
    </location>
</feature>
<dbReference type="GO" id="GO:0046872">
    <property type="term" value="F:metal ion binding"/>
    <property type="evidence" value="ECO:0007669"/>
    <property type="project" value="UniProtKB-KW"/>
</dbReference>
<protein>
    <submittedName>
        <fullName evidence="6">MBL fold metallo-hydrolase</fullName>
    </submittedName>
</protein>
<name>A0A934M6W9_9CORY</name>
<evidence type="ECO:0000256" key="1">
    <source>
        <dbReference type="ARBA" id="ARBA00001947"/>
    </source>
</evidence>
<dbReference type="EMBL" id="JAEIOS010000011">
    <property type="protein sequence ID" value="MBI8988999.1"/>
    <property type="molecule type" value="Genomic_DNA"/>
</dbReference>
<organism evidence="6 7">
    <name type="scientific">Corynebacterium meridianum</name>
    <dbReference type="NCBI Taxonomy" id="2765363"/>
    <lineage>
        <taxon>Bacteria</taxon>
        <taxon>Bacillati</taxon>
        <taxon>Actinomycetota</taxon>
        <taxon>Actinomycetes</taxon>
        <taxon>Mycobacteriales</taxon>
        <taxon>Corynebacteriaceae</taxon>
        <taxon>Corynebacterium</taxon>
    </lineage>
</organism>
<dbReference type="AlphaFoldDB" id="A0A934M6W9"/>
<evidence type="ECO:0000259" key="5">
    <source>
        <dbReference type="SMART" id="SM00849"/>
    </source>
</evidence>
<dbReference type="GO" id="GO:0016787">
    <property type="term" value="F:hydrolase activity"/>
    <property type="evidence" value="ECO:0007669"/>
    <property type="project" value="UniProtKB-KW"/>
</dbReference>
<keyword evidence="3" id="KW-0378">Hydrolase</keyword>
<evidence type="ECO:0000256" key="3">
    <source>
        <dbReference type="ARBA" id="ARBA00022801"/>
    </source>
</evidence>
<keyword evidence="2" id="KW-0479">Metal-binding</keyword>
<comment type="cofactor">
    <cofactor evidence="1">
        <name>Zn(2+)</name>
        <dbReference type="ChEBI" id="CHEBI:29105"/>
    </cofactor>
</comment>
<dbReference type="Pfam" id="PF00753">
    <property type="entry name" value="Lactamase_B"/>
    <property type="match status" value="1"/>
</dbReference>
<proteinExistence type="predicted"/>
<reference evidence="6" key="1">
    <citation type="submission" date="2020-12" db="EMBL/GenBank/DDBJ databases">
        <title>Genome public.</title>
        <authorList>
            <person name="Sun Q."/>
        </authorList>
    </citation>
    <scope>NUCLEOTIDE SEQUENCE</scope>
    <source>
        <strain evidence="6">CCM 8863</strain>
    </source>
</reference>
<comment type="caution">
    <text evidence="6">The sequence shown here is derived from an EMBL/GenBank/DDBJ whole genome shotgun (WGS) entry which is preliminary data.</text>
</comment>
<dbReference type="Proteomes" id="UP000645966">
    <property type="component" value="Unassembled WGS sequence"/>
</dbReference>
<keyword evidence="7" id="KW-1185">Reference proteome</keyword>
<dbReference type="InterPro" id="IPR001279">
    <property type="entry name" value="Metallo-B-lactamas"/>
</dbReference>
<dbReference type="SMART" id="SM00849">
    <property type="entry name" value="Lactamase_B"/>
    <property type="match status" value="1"/>
</dbReference>
<evidence type="ECO:0000313" key="7">
    <source>
        <dbReference type="Proteomes" id="UP000645966"/>
    </source>
</evidence>
<dbReference type="Gene3D" id="3.60.15.10">
    <property type="entry name" value="Ribonuclease Z/Hydroxyacylglutathione hydrolase-like"/>
    <property type="match status" value="1"/>
</dbReference>
<evidence type="ECO:0000256" key="4">
    <source>
        <dbReference type="ARBA" id="ARBA00022833"/>
    </source>
</evidence>
<dbReference type="InterPro" id="IPR036866">
    <property type="entry name" value="RibonucZ/Hydroxyglut_hydro"/>
</dbReference>
<accession>A0A934M6W9</accession>
<dbReference type="RefSeq" id="WP_198738024.1">
    <property type="nucleotide sequence ID" value="NZ_JAEIOS010000011.1"/>
</dbReference>
<evidence type="ECO:0000313" key="6">
    <source>
        <dbReference type="EMBL" id="MBI8988999.1"/>
    </source>
</evidence>
<gene>
    <name evidence="6" type="ORF">JDV75_04380</name>
</gene>